<name>F8QV54_HETAV</name>
<proteinExistence type="evidence at transcript level"/>
<sequence length="324" mass="37136">MSDHPKEADRDLKRIFICDDIYFDVFRLLSPAKVGLELALVSDRFDALVDTHFKSRKWTLGELDIYSENIDKTNYDGTEKELPFPQESLPNSIVGFSPVYIFCVNFDVISFLQCIGRLLASNVCLKFDINGEANWKRNLVATYVWSRLNMSAIIKIHFGHPTDLLNFRRHISPSILRDCSNLRVITFNHDKLLQFLPDDSTSDGAMCKWLHTPCADGQPKLLKFRKGGDFFPMGELKTAFLSATTSASFFILLRPVFSSVGPFELVNSLTCEHLTSRRIDNCDNWWLIARSPIDKSVQKWAEWEKKALEEGTKNDWKVLGILLD</sequence>
<gene>
    <name evidence="1" type="primary">dsl-2</name>
</gene>
<evidence type="ECO:0000313" key="1">
    <source>
        <dbReference type="EMBL" id="ADI82807.1"/>
    </source>
</evidence>
<dbReference type="EMBL" id="HM147943">
    <property type="protein sequence ID" value="ADI82807.1"/>
    <property type="molecule type" value="mRNA"/>
</dbReference>
<accession>F8QV54</accession>
<dbReference type="AlphaFoldDB" id="F8QV54"/>
<reference evidence="1" key="1">
    <citation type="submission" date="2010-04" db="EMBL/GenBank/DDBJ databases">
        <title>Isolation of putative esophageal gland proteins from cereal cyst nematode (Heterodera avenae) in China.</title>
        <authorList>
            <person name="Peng D."/>
            <person name="Long H."/>
        </authorList>
    </citation>
    <scope>NUCLEOTIDE SEQUENCE</scope>
</reference>
<organism evidence="1">
    <name type="scientific">Heterodera avenae</name>
    <name type="common">Cereal cyst nematode worm</name>
    <dbReference type="NCBI Taxonomy" id="34510"/>
    <lineage>
        <taxon>Eukaryota</taxon>
        <taxon>Metazoa</taxon>
        <taxon>Ecdysozoa</taxon>
        <taxon>Nematoda</taxon>
        <taxon>Chromadorea</taxon>
        <taxon>Rhabditida</taxon>
        <taxon>Tylenchina</taxon>
        <taxon>Tylenchomorpha</taxon>
        <taxon>Tylenchoidea</taxon>
        <taxon>Heteroderidae</taxon>
        <taxon>Heteroderinae</taxon>
        <taxon>Heterodera</taxon>
    </lineage>
</organism>
<protein>
    <submittedName>
        <fullName evidence="1">Dorsal gland cell-specific expression protein</fullName>
    </submittedName>
</protein>